<keyword evidence="2" id="KW-1185">Reference proteome</keyword>
<proteinExistence type="predicted"/>
<dbReference type="EMBL" id="VCQU01000002">
    <property type="protein sequence ID" value="NMN95062.1"/>
    <property type="molecule type" value="Genomic_DNA"/>
</dbReference>
<name>A0A848KEB9_9NOCA</name>
<dbReference type="RefSeq" id="WP_169585762.1">
    <property type="nucleotide sequence ID" value="NZ_VCQU01000002.1"/>
</dbReference>
<organism evidence="1 2">
    <name type="scientific">Antrihabitans stalactiti</name>
    <dbReference type="NCBI Taxonomy" id="2584121"/>
    <lineage>
        <taxon>Bacteria</taxon>
        <taxon>Bacillati</taxon>
        <taxon>Actinomycetota</taxon>
        <taxon>Actinomycetes</taxon>
        <taxon>Mycobacteriales</taxon>
        <taxon>Nocardiaceae</taxon>
        <taxon>Antrihabitans</taxon>
    </lineage>
</organism>
<reference evidence="1 2" key="1">
    <citation type="submission" date="2019-05" db="EMBL/GenBank/DDBJ databases">
        <authorList>
            <person name="Lee S.D."/>
        </authorList>
    </citation>
    <scope>NUCLEOTIDE SEQUENCE [LARGE SCALE GENOMIC DNA]</scope>
    <source>
        <strain evidence="1 2">YC2-7</strain>
    </source>
</reference>
<accession>A0A848KEB9</accession>
<dbReference type="AlphaFoldDB" id="A0A848KEB9"/>
<dbReference type="Gene3D" id="3.40.50.1440">
    <property type="entry name" value="Tubulin/FtsZ, GTPase domain"/>
    <property type="match status" value="1"/>
</dbReference>
<evidence type="ECO:0000313" key="1">
    <source>
        <dbReference type="EMBL" id="NMN95062.1"/>
    </source>
</evidence>
<sequence>MRRFLIVGCGGSGGATLSYMMDQLRSDLAAHGVNKIPAGWKFVHLDVPSGAERGPDGLPNVEDQDGAYFGSGPQGANYSMLDGALSQRLGAQQSLDTIATWAPRRPDAVAIPISVGAGQYRAVGRMITLNKVSEILARLQNSWSQLNHDTTKSEMARLSVPGLGGYNPNDTPIVLVVSSMAGGAGASMALDICRLLTLVEGLDPKLMGVFMVTPDIFDSLPKAARSGVRANALAMLGEIVASQTGSAREHDQRTLSALGLHNGAGALIPFARVFPVGRKVGAEGAIFGDGSQNAVYRGLARGLAGLMMSGKATDQFVSYDLGNTGSPDGDRDFLGWGSGVWDSLPWGSYGFASLSMGRDRYAEYSAQRLARSSVDKLLKGHLQPGNLASSVEQATALLDSQWDGVLVAVGLPALSGQGRAAASVGPWLGGGAIPRQSTDAMISAIIEQQLRPYLPNGAGMNAAQWVPMVRQRVGERRAAMNQAVQSTAYSWAFSWHQELANRIVGVVSNAIAALGLPYATALAERLRRYLSDGLLPAARDLVGHANSDITAMPADVEPTFAALKKTVPSGPQLNDRILASYANSVRTHLFARAAGHVSSACGAIATEVLMPLIAAMSEAQRILEHATREQVADLGLARLTTVQYGAWPADGEERVHARFAEANNEVLLTSSTDFQLQYERVDLPRAVSEGGGQPPLSDAIPLAARQVISGLWATTGGNRPPGGLVEKTAEWRSRSFTNDPFTGELLQPSLAQFDVHVRPHELLDRARQFVARPGESFDKFVRVSLRNFVQGEGAAESELAQRRHDIVVKFAETLSLARPLATVSDEALNVLHYGAQLEYRYKFSDVPFGGISVGEELAKILETNPRIDQATKENFGRSLSDQADLTKVDVFGSYPNYSPLAFSSVLKPVAEQWAQTADQARESFWRYRRTRPLDAALPMAEGERRAMAAGWFVGQLVGRVQIPGPPFGTPVQIWDDEKARWLGFPHPLLTSPRSFLATYDWLPAVLEGVLVAIAQSHQSPAMSSLRPYQVLRGLYDASTQDPASGLLEVTATAVITPWLATGATAGGKPSRVSGADTADSIEERAKLAMEWLRTVGNLASDHFVVQGVQGARGGGQFSVISNRNLASNTPVFRDLAPDVLWATNELISIVEIAKVAAERSLLAGATAADGPGDGSDLIHVVIPQGGTF</sequence>
<evidence type="ECO:0000313" key="2">
    <source>
        <dbReference type="Proteomes" id="UP000535543"/>
    </source>
</evidence>
<dbReference type="Pfam" id="PF13809">
    <property type="entry name" value="Tubulin_2"/>
    <property type="match status" value="1"/>
</dbReference>
<dbReference type="Proteomes" id="UP000535543">
    <property type="component" value="Unassembled WGS sequence"/>
</dbReference>
<dbReference type="InterPro" id="IPR025904">
    <property type="entry name" value="Tubulin-like"/>
</dbReference>
<dbReference type="InterPro" id="IPR036525">
    <property type="entry name" value="Tubulin/FtsZ_GTPase_sf"/>
</dbReference>
<gene>
    <name evidence="1" type="ORF">FGL95_08445</name>
</gene>
<comment type="caution">
    <text evidence="1">The sequence shown here is derived from an EMBL/GenBank/DDBJ whole genome shotgun (WGS) entry which is preliminary data.</text>
</comment>
<evidence type="ECO:0008006" key="3">
    <source>
        <dbReference type="Google" id="ProtNLM"/>
    </source>
</evidence>
<protein>
    <recommendedName>
        <fullName evidence="3">Tubulin-like protein</fullName>
    </recommendedName>
</protein>
<reference evidence="1 2" key="2">
    <citation type="submission" date="2020-06" db="EMBL/GenBank/DDBJ databases">
        <title>Antribacter stalactiti gen. nov., sp. nov., a new member of the family Nacardiaceae isolated from a cave.</title>
        <authorList>
            <person name="Kim I.S."/>
        </authorList>
    </citation>
    <scope>NUCLEOTIDE SEQUENCE [LARGE SCALE GENOMIC DNA]</scope>
    <source>
        <strain evidence="1 2">YC2-7</strain>
    </source>
</reference>